<dbReference type="Proteomes" id="UP000193498">
    <property type="component" value="Unassembled WGS sequence"/>
</dbReference>
<keyword evidence="1" id="KW-0812">Transmembrane</keyword>
<evidence type="ECO:0000256" key="1">
    <source>
        <dbReference type="SAM" id="Phobius"/>
    </source>
</evidence>
<evidence type="ECO:0000313" key="2">
    <source>
        <dbReference type="EMBL" id="ORX66401.1"/>
    </source>
</evidence>
<comment type="caution">
    <text evidence="2">The sequence shown here is derived from an EMBL/GenBank/DDBJ whole genome shotgun (WGS) entry which is preliminary data.</text>
</comment>
<name>A0A1Y1VYQ8_9FUNG</name>
<dbReference type="InParanoid" id="A0A1Y1VYQ8"/>
<keyword evidence="3" id="KW-1185">Reference proteome</keyword>
<feature type="transmembrane region" description="Helical" evidence="1">
    <location>
        <begin position="36"/>
        <end position="58"/>
    </location>
</feature>
<evidence type="ECO:0000313" key="3">
    <source>
        <dbReference type="Proteomes" id="UP000193498"/>
    </source>
</evidence>
<dbReference type="OrthoDB" id="1368at2759"/>
<accession>A0A1Y1VYQ8</accession>
<gene>
    <name evidence="2" type="ORF">K493DRAFT_6622</name>
</gene>
<dbReference type="AlphaFoldDB" id="A0A1Y1VYQ8"/>
<proteinExistence type="predicted"/>
<reference evidence="2 3" key="1">
    <citation type="submission" date="2016-07" db="EMBL/GenBank/DDBJ databases">
        <title>Pervasive Adenine N6-methylation of Active Genes in Fungi.</title>
        <authorList>
            <consortium name="DOE Joint Genome Institute"/>
            <person name="Mondo S.J."/>
            <person name="Dannebaum R.O."/>
            <person name="Kuo R.C."/>
            <person name="Labutti K."/>
            <person name="Haridas S."/>
            <person name="Kuo A."/>
            <person name="Salamov A."/>
            <person name="Ahrendt S.R."/>
            <person name="Lipzen A."/>
            <person name="Sullivan W."/>
            <person name="Andreopoulos W.B."/>
            <person name="Clum A."/>
            <person name="Lindquist E."/>
            <person name="Daum C."/>
            <person name="Ramamoorthy G.K."/>
            <person name="Gryganskyi A."/>
            <person name="Culley D."/>
            <person name="Magnuson J.K."/>
            <person name="James T.Y."/>
            <person name="O'Malley M.A."/>
            <person name="Stajich J.E."/>
            <person name="Spatafora J.W."/>
            <person name="Visel A."/>
            <person name="Grigoriev I.V."/>
        </authorList>
    </citation>
    <scope>NUCLEOTIDE SEQUENCE [LARGE SCALE GENOMIC DNA]</scope>
    <source>
        <strain evidence="2 3">CBS 931.73</strain>
    </source>
</reference>
<organism evidence="2 3">
    <name type="scientific">Basidiobolus meristosporus CBS 931.73</name>
    <dbReference type="NCBI Taxonomy" id="1314790"/>
    <lineage>
        <taxon>Eukaryota</taxon>
        <taxon>Fungi</taxon>
        <taxon>Fungi incertae sedis</taxon>
        <taxon>Zoopagomycota</taxon>
        <taxon>Entomophthoromycotina</taxon>
        <taxon>Basidiobolomycetes</taxon>
        <taxon>Basidiobolales</taxon>
        <taxon>Basidiobolaceae</taxon>
        <taxon>Basidiobolus</taxon>
    </lineage>
</organism>
<keyword evidence="1" id="KW-0472">Membrane</keyword>
<keyword evidence="1" id="KW-1133">Transmembrane helix</keyword>
<protein>
    <submittedName>
        <fullName evidence="2">Uncharacterized protein</fullName>
    </submittedName>
</protein>
<dbReference type="EMBL" id="MCFE01001121">
    <property type="protein sequence ID" value="ORX66401.1"/>
    <property type="molecule type" value="Genomic_DNA"/>
</dbReference>
<sequence length="89" mass="10054">MSLDGISLLSPHCLWSPIPKKDSWVYPDVFRFKGSVLPAIFPHIVAITAFTWLIVYLYEVRKISAGASERNRLVFCGQFACSVPNRLLV</sequence>